<dbReference type="InterPro" id="IPR050090">
    <property type="entry name" value="Tyrosine_recombinase_XerCD"/>
</dbReference>
<comment type="caution">
    <text evidence="4">The sequence shown here is derived from an EMBL/GenBank/DDBJ whole genome shotgun (WGS) entry which is preliminary data.</text>
</comment>
<dbReference type="InterPro" id="IPR011010">
    <property type="entry name" value="DNA_brk_join_enz"/>
</dbReference>
<dbReference type="Pfam" id="PF00589">
    <property type="entry name" value="Phage_integrase"/>
    <property type="match status" value="1"/>
</dbReference>
<accession>A0A6A0AYR5</accession>
<evidence type="ECO:0000313" key="4">
    <source>
        <dbReference type="EMBL" id="GFH36747.1"/>
    </source>
</evidence>
<dbReference type="Proteomes" id="UP000484988">
    <property type="component" value="Unassembled WGS sequence"/>
</dbReference>
<dbReference type="Gene3D" id="1.10.443.10">
    <property type="entry name" value="Intergrase catalytic core"/>
    <property type="match status" value="1"/>
</dbReference>
<dbReference type="InterPro" id="IPR013762">
    <property type="entry name" value="Integrase-like_cat_sf"/>
</dbReference>
<dbReference type="GO" id="GO:0006310">
    <property type="term" value="P:DNA recombination"/>
    <property type="evidence" value="ECO:0007669"/>
    <property type="project" value="UniProtKB-KW"/>
</dbReference>
<dbReference type="RefSeq" id="WP_254076756.1">
    <property type="nucleotide sequence ID" value="NZ_BLLG01000007.1"/>
</dbReference>
<evidence type="ECO:0000313" key="5">
    <source>
        <dbReference type="Proteomes" id="UP000484988"/>
    </source>
</evidence>
<dbReference type="GO" id="GO:0003677">
    <property type="term" value="F:DNA binding"/>
    <property type="evidence" value="ECO:0007669"/>
    <property type="project" value="UniProtKB-KW"/>
</dbReference>
<gene>
    <name evidence="4" type="ORF">SCWH03_29800</name>
</gene>
<keyword evidence="1" id="KW-0238">DNA-binding</keyword>
<dbReference type="SUPFAM" id="SSF56349">
    <property type="entry name" value="DNA breaking-rejoining enzymes"/>
    <property type="match status" value="1"/>
</dbReference>
<dbReference type="EMBL" id="BLLG01000007">
    <property type="protein sequence ID" value="GFH36747.1"/>
    <property type="molecule type" value="Genomic_DNA"/>
</dbReference>
<dbReference type="InterPro" id="IPR010998">
    <property type="entry name" value="Integrase_recombinase_N"/>
</dbReference>
<reference evidence="4 5" key="1">
    <citation type="submission" date="2020-02" db="EMBL/GenBank/DDBJ databases">
        <title>Whole Genome Shotgun Sequence of Streptomyces sp. strain CWH03.</title>
        <authorList>
            <person name="Dohra H."/>
            <person name="Kodani S."/>
            <person name="Yamamura H."/>
        </authorList>
    </citation>
    <scope>NUCLEOTIDE SEQUENCE [LARGE SCALE GENOMIC DNA]</scope>
    <source>
        <strain evidence="4 5">CWH03</strain>
    </source>
</reference>
<dbReference type="PANTHER" id="PTHR30349:SF91">
    <property type="entry name" value="INTA PROTEIN"/>
    <property type="match status" value="1"/>
</dbReference>
<keyword evidence="5" id="KW-1185">Reference proteome</keyword>
<dbReference type="InterPro" id="IPR002104">
    <property type="entry name" value="Integrase_catalytic"/>
</dbReference>
<evidence type="ECO:0000256" key="1">
    <source>
        <dbReference type="ARBA" id="ARBA00023125"/>
    </source>
</evidence>
<proteinExistence type="predicted"/>
<dbReference type="GO" id="GO:0015074">
    <property type="term" value="P:DNA integration"/>
    <property type="evidence" value="ECO:0007669"/>
    <property type="project" value="InterPro"/>
</dbReference>
<evidence type="ECO:0000256" key="2">
    <source>
        <dbReference type="ARBA" id="ARBA00023172"/>
    </source>
</evidence>
<dbReference type="PANTHER" id="PTHR30349">
    <property type="entry name" value="PHAGE INTEGRASE-RELATED"/>
    <property type="match status" value="1"/>
</dbReference>
<evidence type="ECO:0000259" key="3">
    <source>
        <dbReference type="PROSITE" id="PS51898"/>
    </source>
</evidence>
<feature type="domain" description="Tyr recombinase" evidence="3">
    <location>
        <begin position="125"/>
        <end position="324"/>
    </location>
</feature>
<dbReference type="PROSITE" id="PS51898">
    <property type="entry name" value="TYR_RECOMBINASE"/>
    <property type="match status" value="1"/>
</dbReference>
<dbReference type="AlphaFoldDB" id="A0A6A0AYR5"/>
<dbReference type="CDD" id="cd01189">
    <property type="entry name" value="INT_ICEBs1_C_like"/>
    <property type="match status" value="1"/>
</dbReference>
<name>A0A6A0AYR5_9ACTN</name>
<dbReference type="Gene3D" id="1.10.150.130">
    <property type="match status" value="1"/>
</dbReference>
<organism evidence="4 5">
    <name type="scientific">Streptomyces pacificus</name>
    <dbReference type="NCBI Taxonomy" id="2705029"/>
    <lineage>
        <taxon>Bacteria</taxon>
        <taxon>Bacillati</taxon>
        <taxon>Actinomycetota</taxon>
        <taxon>Actinomycetes</taxon>
        <taxon>Kitasatosporales</taxon>
        <taxon>Streptomycetaceae</taxon>
        <taxon>Streptomyces</taxon>
    </lineage>
</organism>
<sequence length="372" mass="41514">MQHLDEMFAGIAETNADIHEANVQRRAALDELKTIPWKGIENRGRRKFLKDAIDAMPPFRRITGPSTQKHIRDTLRAALNTAIARGAITFNPASYIELTPAKRPKAMVWTPERVEAWVRTGERPSAVMVWTPEQAGQFLDYLAETKHRLLPLFHLITFRGLRRGEACGVRWADYSAPSRTMTVATQLVQDGWEVIESLPKTDSGERVFSIDEYTAEVLDAHRTKQAAERCQWGPAWIESGRMFTQEDGDRIHPGWLTDQFERLVDLSGLPPIRLHDLRHVAASLMLAAGVDVKIVSETLGHSDSRITRDIYQSVMPKAAAEAAEATAAMVPRGSARLPQQRAVEQANEQDGLTSASHEGAKIIAFRPRTASA</sequence>
<protein>
    <recommendedName>
        <fullName evidence="3">Tyr recombinase domain-containing protein</fullName>
    </recommendedName>
</protein>
<keyword evidence="2" id="KW-0233">DNA recombination</keyword>